<dbReference type="PANTHER" id="PTHR42085:SF2">
    <property type="entry name" value="F-BOX DOMAIN-CONTAINING PROTEIN"/>
    <property type="match status" value="1"/>
</dbReference>
<proteinExistence type="predicted"/>
<dbReference type="OrthoDB" id="5229512at2759"/>
<dbReference type="PANTHER" id="PTHR42085">
    <property type="entry name" value="F-BOX DOMAIN-CONTAINING PROTEIN"/>
    <property type="match status" value="1"/>
</dbReference>
<feature type="domain" description="DUF7730" evidence="2">
    <location>
        <begin position="129"/>
        <end position="188"/>
    </location>
</feature>
<gene>
    <name evidence="3" type="ORF">IFR04_003246</name>
</gene>
<organism evidence="3 4">
    <name type="scientific">Cadophora malorum</name>
    <dbReference type="NCBI Taxonomy" id="108018"/>
    <lineage>
        <taxon>Eukaryota</taxon>
        <taxon>Fungi</taxon>
        <taxon>Dikarya</taxon>
        <taxon>Ascomycota</taxon>
        <taxon>Pezizomycotina</taxon>
        <taxon>Leotiomycetes</taxon>
        <taxon>Helotiales</taxon>
        <taxon>Ploettnerulaceae</taxon>
        <taxon>Cadophora</taxon>
    </lineage>
</organism>
<evidence type="ECO:0000313" key="4">
    <source>
        <dbReference type="Proteomes" id="UP000664132"/>
    </source>
</evidence>
<protein>
    <recommendedName>
        <fullName evidence="2">DUF7730 domain-containing protein</fullName>
    </recommendedName>
</protein>
<dbReference type="Proteomes" id="UP000664132">
    <property type="component" value="Unassembled WGS sequence"/>
</dbReference>
<dbReference type="InterPro" id="IPR038883">
    <property type="entry name" value="AN11006-like"/>
</dbReference>
<keyword evidence="4" id="KW-1185">Reference proteome</keyword>
<sequence length="298" mass="34810">MASFLDEVRHDLSLAETEKRHLQHSIQSLSSQVDTLIDEVNSNERELSCIIDMFRQRQIKFEQKIDYCRRQEREQNEELSRTEHKIFYLTGLEILKGPLDFGRFPEEIRRMVLEWTLVEDSPIDFGLHSSKGHRSRRLAIFRTSKQIYTEAVAVFYRQNKFAMDGTNLERFLSPERVNYVRHLSLHLDSDISITRVLRAIERCQDLRSLHICLVSVPRFQGRAKCNEERMRLLKFKRSTALGQISTEVYRSSPLKMILESLRSILQSILEGGGFEKPLRKSSRIDSHSTDKINGPAGK</sequence>
<name>A0A8H8BTW7_9HELO</name>
<evidence type="ECO:0000313" key="3">
    <source>
        <dbReference type="EMBL" id="KAG4423564.1"/>
    </source>
</evidence>
<dbReference type="AlphaFoldDB" id="A0A8H8BTW7"/>
<accession>A0A8H8BTW7</accession>
<comment type="caution">
    <text evidence="3">The sequence shown here is derived from an EMBL/GenBank/DDBJ whole genome shotgun (WGS) entry which is preliminary data.</text>
</comment>
<feature type="region of interest" description="Disordered" evidence="1">
    <location>
        <begin position="279"/>
        <end position="298"/>
    </location>
</feature>
<feature type="compositionally biased region" description="Basic and acidic residues" evidence="1">
    <location>
        <begin position="279"/>
        <end position="290"/>
    </location>
</feature>
<dbReference type="Pfam" id="PF24864">
    <property type="entry name" value="DUF7730"/>
    <property type="match status" value="1"/>
</dbReference>
<reference evidence="3" key="1">
    <citation type="submission" date="2021-02" db="EMBL/GenBank/DDBJ databases">
        <title>Genome sequence Cadophora malorum strain M34.</title>
        <authorList>
            <person name="Stefanovic E."/>
            <person name="Vu D."/>
            <person name="Scully C."/>
            <person name="Dijksterhuis J."/>
            <person name="Roader J."/>
            <person name="Houbraken J."/>
        </authorList>
    </citation>
    <scope>NUCLEOTIDE SEQUENCE</scope>
    <source>
        <strain evidence="3">M34</strain>
    </source>
</reference>
<evidence type="ECO:0000259" key="2">
    <source>
        <dbReference type="Pfam" id="PF24864"/>
    </source>
</evidence>
<dbReference type="EMBL" id="JAFJYH010000032">
    <property type="protein sequence ID" value="KAG4423564.1"/>
    <property type="molecule type" value="Genomic_DNA"/>
</dbReference>
<evidence type="ECO:0000256" key="1">
    <source>
        <dbReference type="SAM" id="MobiDB-lite"/>
    </source>
</evidence>
<dbReference type="InterPro" id="IPR056632">
    <property type="entry name" value="DUF7730"/>
</dbReference>